<evidence type="ECO:0000313" key="1">
    <source>
        <dbReference type="EMBL" id="CUV01429.1"/>
    </source>
</evidence>
<dbReference type="PANTHER" id="PTHR43459:SF1">
    <property type="entry name" value="EG:BACN32G11.4 PROTEIN"/>
    <property type="match status" value="1"/>
</dbReference>
<dbReference type="EC" id="4.2.1.17" evidence="1"/>
<dbReference type="Pfam" id="PF00378">
    <property type="entry name" value="ECH_1"/>
    <property type="match status" value="1"/>
</dbReference>
<organism evidence="1">
    <name type="scientific">hydrothermal vent metagenome</name>
    <dbReference type="NCBI Taxonomy" id="652676"/>
    <lineage>
        <taxon>unclassified sequences</taxon>
        <taxon>metagenomes</taxon>
        <taxon>ecological metagenomes</taxon>
    </lineage>
</organism>
<dbReference type="CDD" id="cd06558">
    <property type="entry name" value="crotonase-like"/>
    <property type="match status" value="1"/>
</dbReference>
<gene>
    <name evidence="1" type="ORF">MGWOODY_Clf545</name>
</gene>
<dbReference type="Gene3D" id="3.90.226.10">
    <property type="entry name" value="2-enoyl-CoA Hydratase, Chain A, domain 1"/>
    <property type="match status" value="1"/>
</dbReference>
<name>A0A160V6M3_9ZZZZ</name>
<dbReference type="GO" id="GO:0004300">
    <property type="term" value="F:enoyl-CoA hydratase activity"/>
    <property type="evidence" value="ECO:0007669"/>
    <property type="project" value="UniProtKB-EC"/>
</dbReference>
<reference evidence="1" key="1">
    <citation type="submission" date="2015-10" db="EMBL/GenBank/DDBJ databases">
        <authorList>
            <person name="Gilbert D.G."/>
        </authorList>
    </citation>
    <scope>NUCLEOTIDE SEQUENCE</scope>
</reference>
<proteinExistence type="predicted"/>
<dbReference type="SUPFAM" id="SSF52096">
    <property type="entry name" value="ClpP/crotonase"/>
    <property type="match status" value="1"/>
</dbReference>
<keyword evidence="1" id="KW-0456">Lyase</keyword>
<dbReference type="InterPro" id="IPR018376">
    <property type="entry name" value="Enoyl-CoA_hyd/isom_CS"/>
</dbReference>
<dbReference type="AlphaFoldDB" id="A0A160V6M3"/>
<dbReference type="InterPro" id="IPR029045">
    <property type="entry name" value="ClpP/crotonase-like_dom_sf"/>
</dbReference>
<sequence length="275" mass="29180">MATTTTDSGTEFQHIALDRHDHLAVLTMQRPDRLNALNREMGLELHAALDQLAGEFPETRVVIITGAGRGFCSGADVGDMPKRMASGGDRAVGTPDEGPSITMRLAPHLREIPQPIIAAVNGVAAGAGLGIALSCDIRIASESARFSSVFVKRSLVPDAGVSEILGALVGPGIAAEMAYTGRVYDAPWALQKGLVNRVVSADEMLAQAESLALEIAANPPLAVKATKALLNSHYPDLNQVIETEHRANEPVKGTSDQMEAIQAFLEKRDPKFTGR</sequence>
<dbReference type="EMBL" id="FAXA01000070">
    <property type="protein sequence ID" value="CUV01429.1"/>
    <property type="molecule type" value="Genomic_DNA"/>
</dbReference>
<dbReference type="InterPro" id="IPR001753">
    <property type="entry name" value="Enoyl-CoA_hydra/iso"/>
</dbReference>
<dbReference type="PANTHER" id="PTHR43459">
    <property type="entry name" value="ENOYL-COA HYDRATASE"/>
    <property type="match status" value="1"/>
</dbReference>
<accession>A0A160V6M3</accession>
<dbReference type="PROSITE" id="PS00166">
    <property type="entry name" value="ENOYL_COA_HYDRATASE"/>
    <property type="match status" value="1"/>
</dbReference>
<protein>
    <submittedName>
        <fullName evidence="1">Enoyl-CoA hydratase</fullName>
        <ecNumber evidence="1">4.2.1.17</ecNumber>
    </submittedName>
</protein>